<name>A0A0D8I5K0_9CLOT</name>
<dbReference type="PATRIC" id="fig|84022.5.peg.2566"/>
<keyword evidence="4" id="KW-1185">Reference proteome</keyword>
<gene>
    <name evidence="3" type="ORF">CACET_c26730</name>
</gene>
<reference evidence="3 4" key="1">
    <citation type="submission" date="2014-10" db="EMBL/GenBank/DDBJ databases">
        <title>Genome sequence of Clostridium aceticum DSM 1496.</title>
        <authorList>
            <person name="Poehlein A."/>
            <person name="Schiel-Bengelsdorf B."/>
            <person name="Gottschalk G."/>
            <person name="Duerre P."/>
            <person name="Daniel R."/>
        </authorList>
    </citation>
    <scope>NUCLEOTIDE SEQUENCE [LARGE SCALE GENOMIC DNA]</scope>
    <source>
        <strain evidence="3 4">DSM 1496</strain>
    </source>
</reference>
<dbReference type="InterPro" id="IPR046240">
    <property type="entry name" value="DUF6273"/>
</dbReference>
<evidence type="ECO:0000256" key="2">
    <source>
        <dbReference type="SAM" id="MobiDB-lite"/>
    </source>
</evidence>
<dbReference type="Pfam" id="PF00395">
    <property type="entry name" value="SLH"/>
    <property type="match status" value="2"/>
</dbReference>
<evidence type="ECO:0000313" key="4">
    <source>
        <dbReference type="Proteomes" id="UP000035704"/>
    </source>
</evidence>
<evidence type="ECO:0000313" key="3">
    <source>
        <dbReference type="EMBL" id="AKL96118.1"/>
    </source>
</evidence>
<feature type="compositionally biased region" description="Low complexity" evidence="2">
    <location>
        <begin position="399"/>
        <end position="410"/>
    </location>
</feature>
<dbReference type="Pfam" id="PF19789">
    <property type="entry name" value="DUF6273"/>
    <property type="match status" value="1"/>
</dbReference>
<organism evidence="3 4">
    <name type="scientific">Clostridium aceticum</name>
    <dbReference type="NCBI Taxonomy" id="84022"/>
    <lineage>
        <taxon>Bacteria</taxon>
        <taxon>Bacillati</taxon>
        <taxon>Bacillota</taxon>
        <taxon>Clostridia</taxon>
        <taxon>Eubacteriales</taxon>
        <taxon>Clostridiaceae</taxon>
        <taxon>Clostridium</taxon>
    </lineage>
</organism>
<dbReference type="OrthoDB" id="1933432at2"/>
<feature type="region of interest" description="Disordered" evidence="2">
    <location>
        <begin position="386"/>
        <end position="410"/>
    </location>
</feature>
<proteinExistence type="predicted"/>
<dbReference type="KEGG" id="cace:CACET_c26730"/>
<dbReference type="PROSITE" id="PS51272">
    <property type="entry name" value="SLH"/>
    <property type="match status" value="2"/>
</dbReference>
<keyword evidence="1" id="KW-0677">Repeat</keyword>
<protein>
    <submittedName>
        <fullName evidence="3">S-layer domain-containing protein</fullName>
    </submittedName>
</protein>
<dbReference type="RefSeq" id="WP_044826415.1">
    <property type="nucleotide sequence ID" value="NZ_CP009687.1"/>
</dbReference>
<dbReference type="STRING" id="84022.CACET_c26730"/>
<dbReference type="InterPro" id="IPR001119">
    <property type="entry name" value="SLH_dom"/>
</dbReference>
<dbReference type="Proteomes" id="UP000035704">
    <property type="component" value="Chromosome"/>
</dbReference>
<accession>A0A0D8I5K0</accession>
<sequence>MKKRISLLLIHTMLISLLIMLMSLFPISVPVLAAERHIPLGVVESVYGRNTTSQFIYFGKNKGTDPIKWRVMAVGDDKATLMSEYILEYSNYGISANRNWSDAEICRYLNSQHSFASGGFLTTAFSSVEQAKILIYSNTEESRYNSPGTFTPNQKIVLPSLDEVKDGGTFGMNESDRAALEAEGFRGTPNDVMYKKSWWLRTPGELYDAALSVRSSGSIDYHGNYVGDRLGVRPAFKLNLFDVLFTSDAAGNGVKTGTPNSMLNRVVHTNNEIKLTLIDSNQGLVSAATTSKYIQREDTEIEINYQGAITGTNQYLSAMITDNSDALKYYGTIKSLANSEDGSGTAEVTIPRDFEDGWKLKIFTEQLNGDYQTDYASVPVEVTLTAKSKQNSPGGGSSSSGRSSSEGGTSTLSLNAEQVINRLSKDGKVAIINLFKEYMPYTFFSTDLTLEQLKVFTNNKFTDKQLQEILGNPQLLQKLGIDDSMISRTVFLKPIHNPSFTDVKLDHWAYGSIIEAASLGLVAGMPDGSFAPDNPLKVADTFVFLDKVLLLNNITEPKLPRSTVELYINDKNHWAFNHMASIGSKLSEETLMTISQLGDAPISRELLAQVLYEITKDRLEATREVRYFTDIQSSSYKEAIDYCVSTRLLSGTSSTTMSPQKALTRGELMSVLIKLESMLK</sequence>
<dbReference type="EMBL" id="CP009687">
    <property type="protein sequence ID" value="AKL96118.1"/>
    <property type="molecule type" value="Genomic_DNA"/>
</dbReference>
<evidence type="ECO:0000256" key="1">
    <source>
        <dbReference type="ARBA" id="ARBA00022737"/>
    </source>
</evidence>
<dbReference type="AlphaFoldDB" id="A0A0D8I5K0"/>